<sequence>MSSGPTISVFVDLMVLKLPRCTAQIWVQSSFDVLGLLRVARHVGLQVASSPSVPKYKVIYEAVWPPVDQLTPALSPRGCAESLLRLLFSSIGKVCKVASRYYCLNQGLCFAIGAVVGIPEACGLLDRHRVTLERERVSVQPPHLWSAADNMRVSAYLSVLSHMNHITSLYNVIMPWRCAVGSLERPWSTLPLAMPRLSSVKKHSFHHHSVAGYYPFRAVSVILSIEGSYSSCHNRSIPAR</sequence>
<dbReference type="EMBL" id="MU393472">
    <property type="protein sequence ID" value="KAI4865452.1"/>
    <property type="molecule type" value="Genomic_DNA"/>
</dbReference>
<evidence type="ECO:0000313" key="1">
    <source>
        <dbReference type="EMBL" id="KAI4865452.1"/>
    </source>
</evidence>
<accession>A0ACB9Z1T0</accession>
<reference evidence="1 2" key="1">
    <citation type="journal article" date="2022" name="New Phytol.">
        <title>Ecological generalism drives hyperdiversity of secondary metabolite gene clusters in xylarialean endophytes.</title>
        <authorList>
            <person name="Franco M.E.E."/>
            <person name="Wisecaver J.H."/>
            <person name="Arnold A.E."/>
            <person name="Ju Y.M."/>
            <person name="Slot J.C."/>
            <person name="Ahrendt S."/>
            <person name="Moore L.P."/>
            <person name="Eastman K.E."/>
            <person name="Scott K."/>
            <person name="Konkel Z."/>
            <person name="Mondo S.J."/>
            <person name="Kuo A."/>
            <person name="Hayes R.D."/>
            <person name="Haridas S."/>
            <person name="Andreopoulos B."/>
            <person name="Riley R."/>
            <person name="LaButti K."/>
            <person name="Pangilinan J."/>
            <person name="Lipzen A."/>
            <person name="Amirebrahimi M."/>
            <person name="Yan J."/>
            <person name="Adam C."/>
            <person name="Keymanesh K."/>
            <person name="Ng V."/>
            <person name="Louie K."/>
            <person name="Northen T."/>
            <person name="Drula E."/>
            <person name="Henrissat B."/>
            <person name="Hsieh H.M."/>
            <person name="Youens-Clark K."/>
            <person name="Lutzoni F."/>
            <person name="Miadlikowska J."/>
            <person name="Eastwood D.C."/>
            <person name="Hamelin R.C."/>
            <person name="Grigoriev I.V."/>
            <person name="U'Ren J.M."/>
        </authorList>
    </citation>
    <scope>NUCLEOTIDE SEQUENCE [LARGE SCALE GENOMIC DNA]</scope>
    <source>
        <strain evidence="1 2">CBS 119005</strain>
    </source>
</reference>
<protein>
    <submittedName>
        <fullName evidence="1">Uncharacterized protein</fullName>
    </submittedName>
</protein>
<keyword evidence="2" id="KW-1185">Reference proteome</keyword>
<dbReference type="Proteomes" id="UP001497700">
    <property type="component" value="Unassembled WGS sequence"/>
</dbReference>
<organism evidence="1 2">
    <name type="scientific">Hypoxylon rubiginosum</name>
    <dbReference type="NCBI Taxonomy" id="110542"/>
    <lineage>
        <taxon>Eukaryota</taxon>
        <taxon>Fungi</taxon>
        <taxon>Dikarya</taxon>
        <taxon>Ascomycota</taxon>
        <taxon>Pezizomycotina</taxon>
        <taxon>Sordariomycetes</taxon>
        <taxon>Xylariomycetidae</taxon>
        <taxon>Xylariales</taxon>
        <taxon>Hypoxylaceae</taxon>
        <taxon>Hypoxylon</taxon>
    </lineage>
</organism>
<proteinExistence type="predicted"/>
<gene>
    <name evidence="1" type="ORF">F4820DRAFT_298635</name>
</gene>
<name>A0ACB9Z1T0_9PEZI</name>
<evidence type="ECO:0000313" key="2">
    <source>
        <dbReference type="Proteomes" id="UP001497700"/>
    </source>
</evidence>
<comment type="caution">
    <text evidence="1">The sequence shown here is derived from an EMBL/GenBank/DDBJ whole genome shotgun (WGS) entry which is preliminary data.</text>
</comment>